<evidence type="ECO:0000313" key="1">
    <source>
        <dbReference type="EMBL" id="HCY80374.1"/>
    </source>
</evidence>
<dbReference type="AlphaFoldDB" id="A0A3D6BN89"/>
<reference evidence="1 2" key="1">
    <citation type="journal article" date="2018" name="Nat. Biotechnol.">
        <title>A standardized bacterial taxonomy based on genome phylogeny substantially revises the tree of life.</title>
        <authorList>
            <person name="Parks D.H."/>
            <person name="Chuvochina M."/>
            <person name="Waite D.W."/>
            <person name="Rinke C."/>
            <person name="Skarshewski A."/>
            <person name="Chaumeil P.A."/>
            <person name="Hugenholtz P."/>
        </authorList>
    </citation>
    <scope>NUCLEOTIDE SEQUENCE [LARGE SCALE GENOMIC DNA]</scope>
    <source>
        <strain evidence="1">UBA10227</strain>
    </source>
</reference>
<accession>A0A3D6BN89</accession>
<dbReference type="EMBL" id="DPRK01000022">
    <property type="protein sequence ID" value="HCY80374.1"/>
    <property type="molecule type" value="Genomic_DNA"/>
</dbReference>
<organism evidence="1 2">
    <name type="scientific">Xanthomarina gelatinilytica</name>
    <dbReference type="NCBI Taxonomy" id="1137281"/>
    <lineage>
        <taxon>Bacteria</taxon>
        <taxon>Pseudomonadati</taxon>
        <taxon>Bacteroidota</taxon>
        <taxon>Flavobacteriia</taxon>
        <taxon>Flavobacteriales</taxon>
        <taxon>Flavobacteriaceae</taxon>
        <taxon>Xanthomarina</taxon>
    </lineage>
</organism>
<evidence type="ECO:0000313" key="2">
    <source>
        <dbReference type="Proteomes" id="UP000263268"/>
    </source>
</evidence>
<dbReference type="Proteomes" id="UP000263268">
    <property type="component" value="Unassembled WGS sequence"/>
</dbReference>
<comment type="caution">
    <text evidence="1">The sequence shown here is derived from an EMBL/GenBank/DDBJ whole genome shotgun (WGS) entry which is preliminary data.</text>
</comment>
<proteinExistence type="predicted"/>
<sequence>VLNGTVKNISLIADSEGFYYIDVALPQKLITSYNKVIDFKQEMRGSAEIITEDLRLIERFFYQLINIFKR</sequence>
<name>A0A3D6BN89_9FLAO</name>
<gene>
    <name evidence="1" type="ORF">DHV22_01570</name>
</gene>
<protein>
    <submittedName>
        <fullName evidence="1">HlyD family secretion protein</fullName>
    </submittedName>
</protein>
<feature type="non-terminal residue" evidence="1">
    <location>
        <position position="1"/>
    </location>
</feature>